<dbReference type="InterPro" id="IPR039343">
    <property type="entry name" value="NDX1-like"/>
</dbReference>
<evidence type="ECO:0000313" key="1">
    <source>
        <dbReference type="EMBL" id="OKH28010.1"/>
    </source>
</evidence>
<dbReference type="Gene3D" id="2.40.400.10">
    <property type="entry name" value="Acetoacetate decarboxylase-like"/>
    <property type="match status" value="1"/>
</dbReference>
<evidence type="ECO:0000313" key="2">
    <source>
        <dbReference type="Proteomes" id="UP000185984"/>
    </source>
</evidence>
<protein>
    <submittedName>
        <fullName evidence="1">Acetoacetate decarboxylase</fullName>
    </submittedName>
</protein>
<dbReference type="Pfam" id="PF06314">
    <property type="entry name" value="ADC"/>
    <property type="match status" value="1"/>
</dbReference>
<sequence length="211" mass="22830">MTLYPQAPWTLQGYAVATLHLIEIDRVRSLIPQELDIISVLPGKTVGGVYLSDYGFGSVLEYSELIVVAAAVTHSGKIGGWVSHIYVDNPNSVAGGREIWGLPKEFADFSWGENSVTVQQSNSTLCTLNYNSLFSLGLKPRLGASSFSTKNADLLIFTFDVEAQFGLVNAQLKVPSNSPFADLIVGQPWLAISATQMRLTVNAPAVLSKRP</sequence>
<keyword evidence="2" id="KW-1185">Reference proteome</keyword>
<organism evidence="1 2">
    <name type="scientific">Chroogloeocystis siderophila 5.2 s.c.1</name>
    <dbReference type="NCBI Taxonomy" id="247279"/>
    <lineage>
        <taxon>Bacteria</taxon>
        <taxon>Bacillati</taxon>
        <taxon>Cyanobacteriota</taxon>
        <taxon>Cyanophyceae</taxon>
        <taxon>Oscillatoriophycideae</taxon>
        <taxon>Chroococcales</taxon>
        <taxon>Chroococcaceae</taxon>
        <taxon>Chroogloeocystis</taxon>
    </lineage>
</organism>
<proteinExistence type="predicted"/>
<name>A0A1U7HWK9_9CHRO</name>
<dbReference type="Proteomes" id="UP000185984">
    <property type="component" value="Unassembled WGS sequence"/>
</dbReference>
<dbReference type="STRING" id="247279.NIES1031_05380"/>
<gene>
    <name evidence="1" type="ORF">NIES1031_05380</name>
</gene>
<dbReference type="EMBL" id="MRCC01000004">
    <property type="protein sequence ID" value="OKH28010.1"/>
    <property type="molecule type" value="Genomic_DNA"/>
</dbReference>
<accession>A0A1U7HWK9</accession>
<dbReference type="InterPro" id="IPR023375">
    <property type="entry name" value="ADC_dom_sf"/>
</dbReference>
<dbReference type="AlphaFoldDB" id="A0A1U7HWK9"/>
<comment type="caution">
    <text evidence="1">The sequence shown here is derived from an EMBL/GenBank/DDBJ whole genome shotgun (WGS) entry which is preliminary data.</text>
</comment>
<dbReference type="PANTHER" id="PTHR35467">
    <property type="match status" value="1"/>
</dbReference>
<dbReference type="OrthoDB" id="834556at2"/>
<dbReference type="PANTHER" id="PTHR35467:SF2">
    <property type="entry name" value="PROTEIN NEOXANTHIN-DEFICIENT 1"/>
    <property type="match status" value="1"/>
</dbReference>
<dbReference type="GO" id="GO:0016829">
    <property type="term" value="F:lyase activity"/>
    <property type="evidence" value="ECO:0007669"/>
    <property type="project" value="InterPro"/>
</dbReference>
<dbReference type="InterPro" id="IPR010451">
    <property type="entry name" value="Acetoacetate_decarboxylase"/>
</dbReference>
<reference evidence="1 2" key="1">
    <citation type="submission" date="2016-11" db="EMBL/GenBank/DDBJ databases">
        <title>Draft Genome Sequences of Nine Cyanobacterial Strains from Diverse Habitats.</title>
        <authorList>
            <person name="Zhu T."/>
            <person name="Hou S."/>
            <person name="Lu X."/>
            <person name="Hess W.R."/>
        </authorList>
    </citation>
    <scope>NUCLEOTIDE SEQUENCE [LARGE SCALE GENOMIC DNA]</scope>
    <source>
        <strain evidence="1 2">5.2 s.c.1</strain>
    </source>
</reference>
<dbReference type="RefSeq" id="WP_073548470.1">
    <property type="nucleotide sequence ID" value="NZ_CAWMVK010000034.1"/>
</dbReference>
<dbReference type="SUPFAM" id="SSF160104">
    <property type="entry name" value="Acetoacetate decarboxylase-like"/>
    <property type="match status" value="1"/>
</dbReference>